<dbReference type="Pfam" id="PF09334">
    <property type="entry name" value="tRNA-synt_1g"/>
    <property type="match status" value="1"/>
</dbReference>
<dbReference type="PROSITE" id="PS50886">
    <property type="entry name" value="TRBD"/>
    <property type="match status" value="1"/>
</dbReference>
<feature type="binding site" evidence="16">
    <location>
        <position position="163"/>
    </location>
    <ligand>
        <name>Zn(2+)</name>
        <dbReference type="ChEBI" id="CHEBI:29105"/>
    </ligand>
</feature>
<feature type="binding site" evidence="16">
    <location>
        <position position="160"/>
    </location>
    <ligand>
        <name>Zn(2+)</name>
        <dbReference type="ChEBI" id="CHEBI:29105"/>
    </ligand>
</feature>
<dbReference type="STRING" id="555778.Hneap_1053"/>
<comment type="subunit">
    <text evidence="4 16">Homodimer.</text>
</comment>
<dbReference type="HAMAP" id="MF_00098">
    <property type="entry name" value="Met_tRNA_synth_type1"/>
    <property type="match status" value="1"/>
</dbReference>
<dbReference type="AlphaFoldDB" id="D0KZL6"/>
<dbReference type="EMBL" id="CP001801">
    <property type="protein sequence ID" value="ACX95889.1"/>
    <property type="molecule type" value="Genomic_DNA"/>
</dbReference>
<dbReference type="PANTHER" id="PTHR45765:SF1">
    <property type="entry name" value="METHIONINE--TRNA LIGASE, CYTOPLASMIC"/>
    <property type="match status" value="1"/>
</dbReference>
<dbReference type="InterPro" id="IPR001412">
    <property type="entry name" value="aa-tRNA-synth_I_CS"/>
</dbReference>
<feature type="binding site" evidence="16">
    <location>
        <position position="335"/>
    </location>
    <ligand>
        <name>ATP</name>
        <dbReference type="ChEBI" id="CHEBI:30616"/>
    </ligand>
</feature>
<feature type="short sequence motif" description="'HIGH' region" evidence="16">
    <location>
        <begin position="16"/>
        <end position="26"/>
    </location>
</feature>
<evidence type="ECO:0000256" key="7">
    <source>
        <dbReference type="ARBA" id="ARBA00022598"/>
    </source>
</evidence>
<evidence type="ECO:0000256" key="10">
    <source>
        <dbReference type="ARBA" id="ARBA00022833"/>
    </source>
</evidence>
<keyword evidence="19" id="KW-1185">Reference proteome</keyword>
<organism evidence="18 19">
    <name type="scientific">Halothiobacillus neapolitanus (strain ATCC 23641 / DSM 15147 / CIP 104769 / NCIMB 8539 / c2)</name>
    <name type="common">Thiobacillus neapolitanus</name>
    <dbReference type="NCBI Taxonomy" id="555778"/>
    <lineage>
        <taxon>Bacteria</taxon>
        <taxon>Pseudomonadati</taxon>
        <taxon>Pseudomonadota</taxon>
        <taxon>Gammaproteobacteria</taxon>
        <taxon>Chromatiales</taxon>
        <taxon>Halothiobacillaceae</taxon>
        <taxon>Halothiobacillus</taxon>
    </lineage>
</organism>
<keyword evidence="7 16" id="KW-0436">Ligase</keyword>
<evidence type="ECO:0000256" key="9">
    <source>
        <dbReference type="ARBA" id="ARBA00022741"/>
    </source>
</evidence>
<dbReference type="NCBIfam" id="TIGR00399">
    <property type="entry name" value="metG_C_term"/>
    <property type="match status" value="1"/>
</dbReference>
<gene>
    <name evidence="16" type="primary">metG</name>
    <name evidence="18" type="ordered locus">Hneap_1053</name>
</gene>
<evidence type="ECO:0000256" key="6">
    <source>
        <dbReference type="ARBA" id="ARBA00022555"/>
    </source>
</evidence>
<dbReference type="InterPro" id="IPR041872">
    <property type="entry name" value="Anticodon_Met"/>
</dbReference>
<dbReference type="FunFam" id="2.20.28.20:FF:000001">
    <property type="entry name" value="Methionine--tRNA ligase"/>
    <property type="match status" value="1"/>
</dbReference>
<feature type="domain" description="TRNA-binding" evidence="17">
    <location>
        <begin position="583"/>
        <end position="685"/>
    </location>
</feature>
<keyword evidence="9 16" id="KW-0547">Nucleotide-binding</keyword>
<dbReference type="KEGG" id="hna:Hneap_1053"/>
<dbReference type="InterPro" id="IPR009080">
    <property type="entry name" value="tRNAsynth_Ia_anticodon-bd"/>
</dbReference>
<keyword evidence="10 16" id="KW-0862">Zinc</keyword>
<evidence type="ECO:0000256" key="2">
    <source>
        <dbReference type="ARBA" id="ARBA00004496"/>
    </source>
</evidence>
<evidence type="ECO:0000256" key="11">
    <source>
        <dbReference type="ARBA" id="ARBA00022840"/>
    </source>
</evidence>
<dbReference type="GO" id="GO:0006431">
    <property type="term" value="P:methionyl-tRNA aminoacylation"/>
    <property type="evidence" value="ECO:0007669"/>
    <property type="project" value="UniProtKB-UniRule"/>
</dbReference>
<reference evidence="18 19" key="1">
    <citation type="submission" date="2009-10" db="EMBL/GenBank/DDBJ databases">
        <title>Complete sequence of Halothiobacillus neapolitanus c2.</title>
        <authorList>
            <consortium name="US DOE Joint Genome Institute"/>
            <person name="Lucas S."/>
            <person name="Copeland A."/>
            <person name="Lapidus A."/>
            <person name="Glavina del Rio T."/>
            <person name="Tice H."/>
            <person name="Bruce D."/>
            <person name="Goodwin L."/>
            <person name="Pitluck S."/>
            <person name="Davenport K."/>
            <person name="Brettin T."/>
            <person name="Detter J.C."/>
            <person name="Han C."/>
            <person name="Tapia R."/>
            <person name="Larimer F."/>
            <person name="Land M."/>
            <person name="Hauser L."/>
            <person name="Kyrpides N."/>
            <person name="Mikhailova N."/>
            <person name="Kerfeld C."/>
            <person name="Cannon G."/>
            <person name="Heinhort S."/>
        </authorList>
    </citation>
    <scope>NUCLEOTIDE SEQUENCE [LARGE SCALE GENOMIC DNA]</scope>
    <source>
        <strain evidence="19">ATCC 23641 / c2</strain>
    </source>
</reference>
<dbReference type="Gene3D" id="3.40.50.620">
    <property type="entry name" value="HUPs"/>
    <property type="match status" value="1"/>
</dbReference>
<dbReference type="CDD" id="cd00814">
    <property type="entry name" value="MetRS_core"/>
    <property type="match status" value="1"/>
</dbReference>
<dbReference type="NCBIfam" id="NF001100">
    <property type="entry name" value="PRK00133.1"/>
    <property type="match status" value="1"/>
</dbReference>
<dbReference type="Gene3D" id="1.10.730.10">
    <property type="entry name" value="Isoleucyl-tRNA Synthetase, Domain 1"/>
    <property type="match status" value="1"/>
</dbReference>
<evidence type="ECO:0000313" key="19">
    <source>
        <dbReference type="Proteomes" id="UP000009102"/>
    </source>
</evidence>
<evidence type="ECO:0000256" key="12">
    <source>
        <dbReference type="ARBA" id="ARBA00022884"/>
    </source>
</evidence>
<dbReference type="SUPFAM" id="SSF50249">
    <property type="entry name" value="Nucleic acid-binding proteins"/>
    <property type="match status" value="1"/>
</dbReference>
<dbReference type="PANTHER" id="PTHR45765">
    <property type="entry name" value="METHIONINE--TRNA LIGASE"/>
    <property type="match status" value="1"/>
</dbReference>
<comment type="cofactor">
    <cofactor evidence="16">
        <name>Zn(2+)</name>
        <dbReference type="ChEBI" id="CHEBI:29105"/>
    </cofactor>
    <text evidence="16">Binds 1 zinc ion per subunit.</text>
</comment>
<dbReference type="GO" id="GO:0005524">
    <property type="term" value="F:ATP binding"/>
    <property type="evidence" value="ECO:0007669"/>
    <property type="project" value="UniProtKB-UniRule"/>
</dbReference>
<dbReference type="SUPFAM" id="SSF47323">
    <property type="entry name" value="Anticodon-binding domain of a subclass of class I aminoacyl-tRNA synthetases"/>
    <property type="match status" value="1"/>
</dbReference>
<evidence type="ECO:0000256" key="13">
    <source>
        <dbReference type="ARBA" id="ARBA00022917"/>
    </source>
</evidence>
<evidence type="ECO:0000256" key="15">
    <source>
        <dbReference type="ARBA" id="ARBA00047364"/>
    </source>
</evidence>
<sequence>MTLQAPRRILVTSALPYANGPLHLGHIIETIQTDIWVRAQKLFGNECRYLCADDTHGTPIMLKAQQEGITPEELITRIGNSHKADFADFMIGFDIFHSTHSEENRRMASEIFKRLDARGLISRKTIKQAYDPEKEMFLPDRFIKGECPKCGALDQYGDNCEKCGATYSPTELKNPRSVLSGATPVERDSEHYFFDLPKMQDRLKQWLSEDRVQPAIRAKLQEWFDSGLQAWDISRDAPYFGFEIPGAPGKFFYVWLDAPIGYIGAFLKLAESTGLDFDEYWGENAQTELIHFIGKDIAYFHTLFWPATLMGAGLRTPTAVYAHGFLTLNGEKMSKSRGTFIQARTYLNHLDPQALRYYFAAKLSSGIDDIDLSLEDFRLRVNSDLVGKVVNIASRCAGFIHKQFNSELSAELAHSELHEQLVAAAESIKTRYERRETGQAMREIMALADLVNQYIDEKKPWAMAKSPDSLAAVQGVCTDGLNAFRILMTYLTPVLPAMSAKAAQFLNLAEFRWSDLARPMVGHKINAFEPLMTRIEQTAIDALIKATQEEAQAMNQANTTPLTEVKAPRAEIEPIAEEITIDQFTAVDLRVARIVNAEHVEGAAKLLRLTLDIDEEKTRQVFAGIKSAYDPATLVGRHTVMVANLKPRQMKFGLSEGMVLAAGDGKGGLFILSPDEGATAGMRVK</sequence>
<proteinExistence type="inferred from homology"/>
<dbReference type="eggNOG" id="COG0073">
    <property type="taxonomic scope" value="Bacteria"/>
</dbReference>
<dbReference type="NCBIfam" id="TIGR00398">
    <property type="entry name" value="metG"/>
    <property type="match status" value="1"/>
</dbReference>
<feature type="binding site" evidence="16">
    <location>
        <position position="150"/>
    </location>
    <ligand>
        <name>Zn(2+)</name>
        <dbReference type="ChEBI" id="CHEBI:29105"/>
    </ligand>
</feature>
<dbReference type="GO" id="GO:0000049">
    <property type="term" value="F:tRNA binding"/>
    <property type="evidence" value="ECO:0007669"/>
    <property type="project" value="UniProtKB-UniRule"/>
</dbReference>
<accession>D0KZL6</accession>
<dbReference type="InterPro" id="IPR029038">
    <property type="entry name" value="MetRS_Zn"/>
</dbReference>
<dbReference type="CDD" id="cd02800">
    <property type="entry name" value="tRNA_bind_EcMetRS_like"/>
    <property type="match status" value="1"/>
</dbReference>
<dbReference type="InterPro" id="IPR014729">
    <property type="entry name" value="Rossmann-like_a/b/a_fold"/>
</dbReference>
<dbReference type="PRINTS" id="PR01041">
    <property type="entry name" value="TRNASYNTHMET"/>
</dbReference>
<dbReference type="InterPro" id="IPR012340">
    <property type="entry name" value="NA-bd_OB-fold"/>
</dbReference>
<dbReference type="HOGENOM" id="CLU_009710_7_0_6"/>
<evidence type="ECO:0000313" key="18">
    <source>
        <dbReference type="EMBL" id="ACX95889.1"/>
    </source>
</evidence>
<evidence type="ECO:0000256" key="3">
    <source>
        <dbReference type="ARBA" id="ARBA00008258"/>
    </source>
</evidence>
<dbReference type="GO" id="GO:0046872">
    <property type="term" value="F:metal ion binding"/>
    <property type="evidence" value="ECO:0007669"/>
    <property type="project" value="UniProtKB-KW"/>
</dbReference>
<name>D0KZL6_HALNC</name>
<evidence type="ECO:0000256" key="14">
    <source>
        <dbReference type="ARBA" id="ARBA00023146"/>
    </source>
</evidence>
<keyword evidence="5 16" id="KW-0963">Cytoplasm</keyword>
<dbReference type="CDD" id="cd07957">
    <property type="entry name" value="Anticodon_Ia_Met"/>
    <property type="match status" value="1"/>
</dbReference>
<comment type="similarity">
    <text evidence="3 16">Belongs to the class-I aminoacyl-tRNA synthetase family. MetG type 1 subfamily.</text>
</comment>
<dbReference type="FunFam" id="2.40.50.140:FF:000042">
    <property type="entry name" value="Methionine--tRNA ligase"/>
    <property type="match status" value="1"/>
</dbReference>
<keyword evidence="12 16" id="KW-0694">RNA-binding</keyword>
<dbReference type="Proteomes" id="UP000009102">
    <property type="component" value="Chromosome"/>
</dbReference>
<keyword evidence="6 16" id="KW-0820">tRNA-binding</keyword>
<dbReference type="SUPFAM" id="SSF52374">
    <property type="entry name" value="Nucleotidylyl transferase"/>
    <property type="match status" value="1"/>
</dbReference>
<dbReference type="GO" id="GO:0004825">
    <property type="term" value="F:methionine-tRNA ligase activity"/>
    <property type="evidence" value="ECO:0007669"/>
    <property type="project" value="UniProtKB-UniRule"/>
</dbReference>
<dbReference type="OrthoDB" id="9810191at2"/>
<evidence type="ECO:0000256" key="1">
    <source>
        <dbReference type="ARBA" id="ARBA00003314"/>
    </source>
</evidence>
<comment type="catalytic activity">
    <reaction evidence="15 16">
        <text>tRNA(Met) + L-methionine + ATP = L-methionyl-tRNA(Met) + AMP + diphosphate</text>
        <dbReference type="Rhea" id="RHEA:13481"/>
        <dbReference type="Rhea" id="RHEA-COMP:9667"/>
        <dbReference type="Rhea" id="RHEA-COMP:9698"/>
        <dbReference type="ChEBI" id="CHEBI:30616"/>
        <dbReference type="ChEBI" id="CHEBI:33019"/>
        <dbReference type="ChEBI" id="CHEBI:57844"/>
        <dbReference type="ChEBI" id="CHEBI:78442"/>
        <dbReference type="ChEBI" id="CHEBI:78530"/>
        <dbReference type="ChEBI" id="CHEBI:456215"/>
        <dbReference type="EC" id="6.1.1.10"/>
    </reaction>
</comment>
<dbReference type="InterPro" id="IPR023458">
    <property type="entry name" value="Met-tRNA_ligase_1"/>
</dbReference>
<dbReference type="Pfam" id="PF19303">
    <property type="entry name" value="Anticodon_3"/>
    <property type="match status" value="1"/>
</dbReference>
<dbReference type="InterPro" id="IPR004495">
    <property type="entry name" value="Met-tRNA-synth_bsu_C"/>
</dbReference>
<dbReference type="EC" id="6.1.1.10" evidence="16"/>
<dbReference type="InterPro" id="IPR002547">
    <property type="entry name" value="tRNA-bd_dom"/>
</dbReference>
<evidence type="ECO:0000256" key="5">
    <source>
        <dbReference type="ARBA" id="ARBA00022490"/>
    </source>
</evidence>
<feature type="binding site" evidence="16">
    <location>
        <position position="147"/>
    </location>
    <ligand>
        <name>Zn(2+)</name>
        <dbReference type="ChEBI" id="CHEBI:29105"/>
    </ligand>
</feature>
<dbReference type="FunFam" id="1.10.730.10:FF:000005">
    <property type="entry name" value="Methionine--tRNA ligase"/>
    <property type="match status" value="1"/>
</dbReference>
<keyword evidence="13 16" id="KW-0648">Protein biosynthesis</keyword>
<dbReference type="RefSeq" id="WP_012823925.1">
    <property type="nucleotide sequence ID" value="NC_013422.1"/>
</dbReference>
<evidence type="ECO:0000256" key="8">
    <source>
        <dbReference type="ARBA" id="ARBA00022723"/>
    </source>
</evidence>
<dbReference type="InterPro" id="IPR015413">
    <property type="entry name" value="Methionyl/Leucyl_tRNA_Synth"/>
</dbReference>
<protein>
    <recommendedName>
        <fullName evidence="16">Methionine--tRNA ligase</fullName>
        <ecNumber evidence="16">6.1.1.10</ecNumber>
    </recommendedName>
    <alternativeName>
        <fullName evidence="16">Methionyl-tRNA synthetase</fullName>
        <shortName evidence="16">MetRS</shortName>
    </alternativeName>
</protein>
<dbReference type="Pfam" id="PF01588">
    <property type="entry name" value="tRNA_bind"/>
    <property type="match status" value="1"/>
</dbReference>
<dbReference type="GO" id="GO:0005829">
    <property type="term" value="C:cytosol"/>
    <property type="evidence" value="ECO:0007669"/>
    <property type="project" value="TreeGrafter"/>
</dbReference>
<evidence type="ECO:0000259" key="17">
    <source>
        <dbReference type="PROSITE" id="PS50886"/>
    </source>
</evidence>
<dbReference type="SUPFAM" id="SSF57770">
    <property type="entry name" value="Methionyl-tRNA synthetase (MetRS), Zn-domain"/>
    <property type="match status" value="1"/>
</dbReference>
<dbReference type="eggNOG" id="COG0143">
    <property type="taxonomic scope" value="Bacteria"/>
</dbReference>
<keyword evidence="11 16" id="KW-0067">ATP-binding</keyword>
<dbReference type="InterPro" id="IPR014758">
    <property type="entry name" value="Met-tRNA_synth"/>
</dbReference>
<evidence type="ECO:0000256" key="16">
    <source>
        <dbReference type="HAMAP-Rule" id="MF_00098"/>
    </source>
</evidence>
<comment type="subcellular location">
    <subcellularLocation>
        <location evidence="2 16">Cytoplasm</location>
    </subcellularLocation>
</comment>
<dbReference type="PROSITE" id="PS00178">
    <property type="entry name" value="AA_TRNA_LIGASE_I"/>
    <property type="match status" value="1"/>
</dbReference>
<comment type="function">
    <text evidence="1 16">Is required not only for elongation of protein synthesis but also for the initiation of all mRNA translation through initiator tRNA(fMet) aminoacylation.</text>
</comment>
<feature type="short sequence motif" description="'KMSKS' region" evidence="16">
    <location>
        <begin position="332"/>
        <end position="336"/>
    </location>
</feature>
<dbReference type="Gene3D" id="2.40.50.140">
    <property type="entry name" value="Nucleic acid-binding proteins"/>
    <property type="match status" value="1"/>
</dbReference>
<dbReference type="Gene3D" id="2.20.28.20">
    <property type="entry name" value="Methionyl-tRNA synthetase, Zn-domain"/>
    <property type="match status" value="1"/>
</dbReference>
<keyword evidence="14 16" id="KW-0030">Aminoacyl-tRNA synthetase</keyword>
<keyword evidence="8 16" id="KW-0479">Metal-binding</keyword>
<dbReference type="InterPro" id="IPR033911">
    <property type="entry name" value="MetRS_core"/>
</dbReference>
<evidence type="ECO:0000256" key="4">
    <source>
        <dbReference type="ARBA" id="ARBA00011738"/>
    </source>
</evidence>